<protein>
    <recommendedName>
        <fullName evidence="3 8">Cytochrome c oxidase subunit 3</fullName>
    </recommendedName>
</protein>
<evidence type="ECO:0000256" key="8">
    <source>
        <dbReference type="RuleBase" id="RU003375"/>
    </source>
</evidence>
<feature type="transmembrane region" description="Helical" evidence="9">
    <location>
        <begin position="69"/>
        <end position="88"/>
    </location>
</feature>
<dbReference type="GO" id="GO:0019646">
    <property type="term" value="P:aerobic electron transport chain"/>
    <property type="evidence" value="ECO:0007669"/>
    <property type="project" value="InterPro"/>
</dbReference>
<dbReference type="InterPro" id="IPR035973">
    <property type="entry name" value="Cyt_c_oxidase_su3-like_sf"/>
</dbReference>
<dbReference type="InterPro" id="IPR033945">
    <property type="entry name" value="Cyt_c_oxase_su3_dom"/>
</dbReference>
<dbReference type="GO" id="GO:0016020">
    <property type="term" value="C:membrane"/>
    <property type="evidence" value="ECO:0007669"/>
    <property type="project" value="UniProtKB-SubCell"/>
</dbReference>
<dbReference type="Gene3D" id="1.10.287.70">
    <property type="match status" value="1"/>
</dbReference>
<keyword evidence="7 9" id="KW-0472">Membrane</keyword>
<keyword evidence="5" id="KW-1278">Translocase</keyword>
<sequence length="524" mass="60987">MLRKLVSTVLKGKDWIEHLPVATLITSRYHWYNMVSPSPWPILIGITSFPGVIGLVGTMHGIINGLELFILSFLTFLFFFCMWNRDIVRESTFMGLHTKQVDKNTITGFKLFLFTETMLFVTFFWAHLYSALYPSVFIGLSWPPIGLGHLLLDPFDIPLTNTIILVYSGFTVTVSHLYLRRGRIVASGWAMFISILLGMAFLYIQKEEFFHSQFNISDGVYGSTFFMLTGFHGGHVIIGVTGLIITLIRLLELHFSSYSHTGFKLALIYWHFVDVVWIFVFIIVYVIGFDLTHPNALFFTYNPQGGPQIDYGILNLDVASYGKYRGYLDVFSGSNFSSREPIFQYRKWNTRLGRDLIIGSNFQAKKELNHYVLKVSEGPVLKRFNWLHKTNVMKPNVKDGSLSFNFFHKLKINVTDTRQFFKFGNEETPFPFEDRQFEINGYFFKPSRLLVTHSSFTANMRSFLINDQNMFEFETVGLYMGWLEMYVKWLDAPYWQPYPSSDWTKIKPLDPVFVEYQMVKNYKK</sequence>
<dbReference type="InterPro" id="IPR024791">
    <property type="entry name" value="Cyt_c/ubiquinol_Oxase_su3"/>
</dbReference>
<dbReference type="InterPro" id="IPR000298">
    <property type="entry name" value="Cyt_c_oxidase-like_su3"/>
</dbReference>
<feature type="transmembrane region" description="Helical" evidence="9">
    <location>
        <begin position="268"/>
        <end position="288"/>
    </location>
</feature>
<organism evidence="11">
    <name type="scientific">Paramoeba aparasomata</name>
    <dbReference type="NCBI Taxonomy" id="2583407"/>
    <lineage>
        <taxon>Eukaryota</taxon>
        <taxon>Amoebozoa</taxon>
        <taxon>Discosea</taxon>
        <taxon>Flabellinia</taxon>
        <taxon>Dactylopodida</taxon>
        <taxon>Paramoebidae</taxon>
        <taxon>Paramoeba</taxon>
    </lineage>
</organism>
<dbReference type="GO" id="GO:0004129">
    <property type="term" value="F:cytochrome-c oxidase activity"/>
    <property type="evidence" value="ECO:0007669"/>
    <property type="project" value="InterPro"/>
</dbReference>
<accession>A0A5P8HBH9</accession>
<reference evidence="11" key="1">
    <citation type="journal article" date="2019" name="J. Eukaryot. Microbiol.">
        <title>A Comparative Characterization of the Mitochondrial Genomes of Paramoeba aparasomata and Neoparamoeba pemaquidensis (Amoebozoa, Paramoebidae).</title>
        <authorList>
            <person name="Bondarenko N."/>
            <person name="EkaterinaVolkova"/>
            <person name="Masharsky A."/>
            <person name="Kudryavtsev A."/>
            <person name="Smirnov A."/>
        </authorList>
    </citation>
    <scope>NUCLEOTIDE SEQUENCE</scope>
</reference>
<evidence type="ECO:0000256" key="3">
    <source>
        <dbReference type="ARBA" id="ARBA00015944"/>
    </source>
</evidence>
<keyword evidence="6 9" id="KW-1133">Transmembrane helix</keyword>
<evidence type="ECO:0000256" key="6">
    <source>
        <dbReference type="ARBA" id="ARBA00022989"/>
    </source>
</evidence>
<feature type="transmembrane region" description="Helical" evidence="9">
    <location>
        <begin position="159"/>
        <end position="178"/>
    </location>
</feature>
<feature type="transmembrane region" description="Helical" evidence="9">
    <location>
        <begin position="184"/>
        <end position="204"/>
    </location>
</feature>
<keyword evidence="8 11" id="KW-0496">Mitochondrion</keyword>
<feature type="transmembrane region" description="Helical" evidence="9">
    <location>
        <begin position="225"/>
        <end position="248"/>
    </location>
</feature>
<comment type="subcellular location">
    <subcellularLocation>
        <location evidence="1">Membrane</location>
        <topology evidence="1">Multi-pass membrane protein</topology>
    </subcellularLocation>
</comment>
<evidence type="ECO:0000256" key="1">
    <source>
        <dbReference type="ARBA" id="ARBA00004141"/>
    </source>
</evidence>
<dbReference type="SUPFAM" id="SSF81452">
    <property type="entry name" value="Cytochrome c oxidase subunit III-like"/>
    <property type="match status" value="1"/>
</dbReference>
<dbReference type="CDD" id="cd01665">
    <property type="entry name" value="Cyt_c_Oxidase_III"/>
    <property type="match status" value="1"/>
</dbReference>
<dbReference type="Pfam" id="PF00510">
    <property type="entry name" value="COX3"/>
    <property type="match status" value="1"/>
</dbReference>
<evidence type="ECO:0000259" key="10">
    <source>
        <dbReference type="PROSITE" id="PS50253"/>
    </source>
</evidence>
<dbReference type="PROSITE" id="PS50253">
    <property type="entry name" value="COX3"/>
    <property type="match status" value="1"/>
</dbReference>
<dbReference type="InterPro" id="IPR013833">
    <property type="entry name" value="Cyt_c_oxidase_su3_a-hlx"/>
</dbReference>
<proteinExistence type="inferred from homology"/>
<feature type="domain" description="Heme-copper oxidase subunit III family profile" evidence="10">
    <location>
        <begin position="28"/>
        <end position="289"/>
    </location>
</feature>
<evidence type="ECO:0000313" key="11">
    <source>
        <dbReference type="EMBL" id="QFQ52403.1"/>
    </source>
</evidence>
<evidence type="ECO:0000256" key="7">
    <source>
        <dbReference type="ARBA" id="ARBA00023136"/>
    </source>
</evidence>
<dbReference type="EMBL" id="MK518072">
    <property type="protein sequence ID" value="QFQ52403.1"/>
    <property type="molecule type" value="Genomic_DNA"/>
</dbReference>
<comment type="similarity">
    <text evidence="2 8">Belongs to the cytochrome c oxidase subunit 3 family.</text>
</comment>
<dbReference type="AlphaFoldDB" id="A0A5P8HBH9"/>
<gene>
    <name evidence="11" type="primary">cox3</name>
</gene>
<evidence type="ECO:0000256" key="2">
    <source>
        <dbReference type="ARBA" id="ARBA00010581"/>
    </source>
</evidence>
<evidence type="ECO:0000256" key="5">
    <source>
        <dbReference type="ARBA" id="ARBA00022967"/>
    </source>
</evidence>
<comment type="function">
    <text evidence="8">Component of the cytochrome c oxidase, the last enzyme in the mitochondrial electron transport chain which drives oxidative phosphorylation. The respiratory chain contains 3 multisubunit complexes succinate dehydrogenase (complex II, CII), ubiquinol-cytochrome c oxidoreductase (cytochrome b-c1 complex, complex III, CIII) and cytochrome c oxidase (complex IV, CIV), that cooperate to transfer electrons derived from NADH and succinate to molecular oxygen, creating an electrochemical gradient over the inner membrane that drives transmembrane transport and the ATP synthase. Cytochrome c oxidase is the component of the respiratory chain that catalyzes the reduction of oxygen to water. Electrons originating from reduced cytochrome c in the intermembrane space (IMS) are transferred via the dinuclear copper A center (CU(A)) of subunit 2 and heme A of subunit 1 to the active site in subunit 1, a binuclear center (BNC) formed by heme A3 and copper B (CU(B)). The BNC reduces molecular oxygen to 2 water molecules using 4 electrons from cytochrome c in the IMS and 4 protons from the mitochondrial matrix.</text>
</comment>
<evidence type="ECO:0000256" key="9">
    <source>
        <dbReference type="SAM" id="Phobius"/>
    </source>
</evidence>
<dbReference type="Gene3D" id="1.20.120.80">
    <property type="entry name" value="Cytochrome c oxidase, subunit III, four-helix bundle"/>
    <property type="match status" value="1"/>
</dbReference>
<evidence type="ECO:0000256" key="4">
    <source>
        <dbReference type="ARBA" id="ARBA00022692"/>
    </source>
</evidence>
<feature type="transmembrane region" description="Helical" evidence="9">
    <location>
        <begin position="40"/>
        <end position="63"/>
    </location>
</feature>
<keyword evidence="4 8" id="KW-0812">Transmembrane</keyword>
<geneLocation type="mitochondrion" evidence="11"/>
<dbReference type="PANTHER" id="PTHR11403">
    <property type="entry name" value="CYTOCHROME C OXIDASE SUBUNIT III"/>
    <property type="match status" value="1"/>
</dbReference>
<dbReference type="PANTHER" id="PTHR11403:SF7">
    <property type="entry name" value="CYTOCHROME C OXIDASE SUBUNIT 3"/>
    <property type="match status" value="1"/>
</dbReference>
<name>A0A5P8HBH9_9EUKA</name>